<organism evidence="6">
    <name type="scientific">Streptomyces sp. F12</name>
    <dbReference type="NCBI Taxonomy" id="1436084"/>
    <lineage>
        <taxon>Bacteria</taxon>
        <taxon>Bacillati</taxon>
        <taxon>Actinomycetota</taxon>
        <taxon>Actinomycetes</taxon>
        <taxon>Kitasatosporales</taxon>
        <taxon>Streptomycetaceae</taxon>
        <taxon>Streptomyces</taxon>
    </lineage>
</organism>
<evidence type="ECO:0000259" key="5">
    <source>
        <dbReference type="SMART" id="SM00421"/>
    </source>
</evidence>
<dbReference type="SUPFAM" id="SSF46894">
    <property type="entry name" value="C-terminal effector domain of the bipartite response regulators"/>
    <property type="match status" value="2"/>
</dbReference>
<dbReference type="Gene3D" id="1.10.10.10">
    <property type="entry name" value="Winged helix-like DNA-binding domain superfamily/Winged helix DNA-binding domain"/>
    <property type="match status" value="2"/>
</dbReference>
<sequence>MTTALNRTTLTQQQRRIAARLVYGASNATIARQVCLSVDGVASHLSAARKKMGCPGSSPAVLLHALLTAREVPPPASVGPAPAFTEHERKVIRAIAEHTGNKDIGAAIGVRAGDVRTEIGAVVAKAHARNATHLVGLAHTWGILGATATPRPREATAPMAGQPCQGFARAGGKP</sequence>
<geneLocation type="plasmid" evidence="6">
    <name>pFRL6</name>
</geneLocation>
<protein>
    <submittedName>
        <fullName evidence="6">DNA-binding protein</fullName>
    </submittedName>
</protein>
<proteinExistence type="predicted"/>
<evidence type="ECO:0000256" key="2">
    <source>
        <dbReference type="ARBA" id="ARBA00023125"/>
    </source>
</evidence>
<dbReference type="RefSeq" id="WP_024127601.1">
    <property type="nucleotide sequence ID" value="NC_023286.1"/>
</dbReference>
<feature type="region of interest" description="Disordered" evidence="4">
    <location>
        <begin position="153"/>
        <end position="174"/>
    </location>
</feature>
<dbReference type="PANTHER" id="PTHR43214">
    <property type="entry name" value="TWO-COMPONENT RESPONSE REGULATOR"/>
    <property type="match status" value="1"/>
</dbReference>
<dbReference type="PANTHER" id="PTHR43214:SF24">
    <property type="entry name" value="TRANSCRIPTIONAL REGULATORY PROTEIN NARL-RELATED"/>
    <property type="match status" value="1"/>
</dbReference>
<gene>
    <name evidence="6" type="ORF">pFRL6_278c</name>
</gene>
<dbReference type="InterPro" id="IPR016032">
    <property type="entry name" value="Sig_transdc_resp-reg_C-effctor"/>
</dbReference>
<keyword evidence="1" id="KW-0805">Transcription regulation</keyword>
<dbReference type="Pfam" id="PF00196">
    <property type="entry name" value="GerE"/>
    <property type="match status" value="1"/>
</dbReference>
<accession>V9Z4H8</accession>
<feature type="domain" description="HTH luxR-type" evidence="5">
    <location>
        <begin position="7"/>
        <end position="64"/>
    </location>
</feature>
<evidence type="ECO:0000256" key="1">
    <source>
        <dbReference type="ARBA" id="ARBA00023015"/>
    </source>
</evidence>
<dbReference type="InterPro" id="IPR036388">
    <property type="entry name" value="WH-like_DNA-bd_sf"/>
</dbReference>
<reference evidence="6" key="1">
    <citation type="submission" date="2013-09" db="EMBL/GenBank/DDBJ databases">
        <title>Complete nucleotide sequence of Streptomyces linear plasmid pFRL6.</title>
        <authorList>
            <person name="Chen Z."/>
            <person name="Fang P."/>
            <person name="Qin Z."/>
        </authorList>
    </citation>
    <scope>NUCLEOTIDE SEQUENCE</scope>
    <source>
        <plasmid evidence="6">pFRL6</plasmid>
    </source>
</reference>
<keyword evidence="3" id="KW-0804">Transcription</keyword>
<dbReference type="GO" id="GO:0006355">
    <property type="term" value="P:regulation of DNA-templated transcription"/>
    <property type="evidence" value="ECO:0007669"/>
    <property type="project" value="InterPro"/>
</dbReference>
<dbReference type="SMART" id="SM00421">
    <property type="entry name" value="HTH_LUXR"/>
    <property type="match status" value="2"/>
</dbReference>
<dbReference type="AlphaFoldDB" id="V9Z4H8"/>
<dbReference type="InterPro" id="IPR000792">
    <property type="entry name" value="Tscrpt_reg_LuxR_C"/>
</dbReference>
<dbReference type="InterPro" id="IPR039420">
    <property type="entry name" value="WalR-like"/>
</dbReference>
<keyword evidence="6" id="KW-0614">Plasmid</keyword>
<evidence type="ECO:0000256" key="3">
    <source>
        <dbReference type="ARBA" id="ARBA00023163"/>
    </source>
</evidence>
<name>V9Z4H8_9ACTN</name>
<dbReference type="GO" id="GO:0003677">
    <property type="term" value="F:DNA binding"/>
    <property type="evidence" value="ECO:0007669"/>
    <property type="project" value="UniProtKB-KW"/>
</dbReference>
<evidence type="ECO:0000256" key="4">
    <source>
        <dbReference type="SAM" id="MobiDB-lite"/>
    </source>
</evidence>
<feature type="domain" description="HTH luxR-type" evidence="5">
    <location>
        <begin position="81"/>
        <end position="138"/>
    </location>
</feature>
<keyword evidence="2 6" id="KW-0238">DNA-binding</keyword>
<evidence type="ECO:0000313" key="6">
    <source>
        <dbReference type="EMBL" id="AHE40365.1"/>
    </source>
</evidence>
<dbReference type="EMBL" id="KF602051">
    <property type="protein sequence ID" value="AHE40365.1"/>
    <property type="molecule type" value="Genomic_DNA"/>
</dbReference>